<dbReference type="KEGG" id="enn:FRE64_02195"/>
<name>A0A5B8NK01_9CHRO</name>
<dbReference type="NCBIfam" id="TIGR01256">
    <property type="entry name" value="modA"/>
    <property type="match status" value="1"/>
</dbReference>
<reference evidence="6" key="1">
    <citation type="submission" date="2019-08" db="EMBL/GenBank/DDBJ databases">
        <title>Carotenoids and Carotenoid Binding Proteins in the Halophilic Cyanobacterium Euhalothece sp. ZM00.</title>
        <authorList>
            <person name="Cho S.M."/>
            <person name="Song J.Y."/>
            <person name="Park Y.-I."/>
        </authorList>
    </citation>
    <scope>NUCLEOTIDE SEQUENCE [LARGE SCALE GENOMIC DNA]</scope>
    <source>
        <strain evidence="6">Z-M001</strain>
    </source>
</reference>
<comment type="similarity">
    <text evidence="1">Belongs to the bacterial solute-binding protein ModA family.</text>
</comment>
<dbReference type="PROSITE" id="PS51257">
    <property type="entry name" value="PROKAR_LIPOPROTEIN"/>
    <property type="match status" value="1"/>
</dbReference>
<dbReference type="Gene3D" id="3.40.190.10">
    <property type="entry name" value="Periplasmic binding protein-like II"/>
    <property type="match status" value="2"/>
</dbReference>
<evidence type="ECO:0000256" key="1">
    <source>
        <dbReference type="ARBA" id="ARBA00009175"/>
    </source>
</evidence>
<dbReference type="FunFam" id="3.40.190.10:FF:000035">
    <property type="entry name" value="Molybdate ABC transporter substrate-binding protein"/>
    <property type="match status" value="1"/>
</dbReference>
<dbReference type="EMBL" id="CP042326">
    <property type="protein sequence ID" value="QDZ38851.1"/>
    <property type="molecule type" value="Genomic_DNA"/>
</dbReference>
<feature type="binding site" evidence="5">
    <location>
        <position position="176"/>
    </location>
    <ligand>
        <name>molybdate</name>
        <dbReference type="ChEBI" id="CHEBI:36264"/>
    </ligand>
</feature>
<dbReference type="Pfam" id="PF13531">
    <property type="entry name" value="SBP_bac_11"/>
    <property type="match status" value="1"/>
</dbReference>
<sequence length="271" mass="29939">MKLNQLILMLFLGILSFTLVIGCQPAQTSNQITISASATFQDVLETIKPIYESEYPEKEITYNFGGSGSLQRQIEQGAPVDIFLVADAEKMDSLEEQGLILSETRQDILRNKIALVTASDNNLELTNFNDITQESINLVGLGEAKTIAAGRYTQEILDSLNIADEVYAKAVYGKDVRQIVNYVATGNVEVGMVFQTDAQNANNIKTITTAPEESHSPIICPIAVIKDSQNIELSKEFIEFLTNNQAQTVFEEYGFIPVKSDQLAVTERTND</sequence>
<evidence type="ECO:0000313" key="6">
    <source>
        <dbReference type="EMBL" id="QDZ38851.1"/>
    </source>
</evidence>
<dbReference type="AlphaFoldDB" id="A0A5B8NK01"/>
<dbReference type="InterPro" id="IPR050682">
    <property type="entry name" value="ModA/WtpA"/>
</dbReference>
<dbReference type="GO" id="GO:0046872">
    <property type="term" value="F:metal ion binding"/>
    <property type="evidence" value="ECO:0007669"/>
    <property type="project" value="UniProtKB-KW"/>
</dbReference>
<dbReference type="InterPro" id="IPR005950">
    <property type="entry name" value="ModA"/>
</dbReference>
<dbReference type="SUPFAM" id="SSF53850">
    <property type="entry name" value="Periplasmic binding protein-like II"/>
    <property type="match status" value="1"/>
</dbReference>
<dbReference type="GO" id="GO:0030973">
    <property type="term" value="F:molybdate ion binding"/>
    <property type="evidence" value="ECO:0007669"/>
    <property type="project" value="UniProtKB-ARBA"/>
</dbReference>
<feature type="binding site" evidence="5">
    <location>
        <position position="149"/>
    </location>
    <ligand>
        <name>molybdate</name>
        <dbReference type="ChEBI" id="CHEBI:36264"/>
    </ligand>
</feature>
<dbReference type="PANTHER" id="PTHR30632:SF0">
    <property type="entry name" value="SULFATE-BINDING PROTEIN"/>
    <property type="match status" value="1"/>
</dbReference>
<evidence type="ECO:0000256" key="4">
    <source>
        <dbReference type="ARBA" id="ARBA00022729"/>
    </source>
</evidence>
<dbReference type="RefSeq" id="WP_146294462.1">
    <property type="nucleotide sequence ID" value="NZ_CP042326.1"/>
</dbReference>
<evidence type="ECO:0000256" key="5">
    <source>
        <dbReference type="PIRSR" id="PIRSR004846-1"/>
    </source>
</evidence>
<dbReference type="Proteomes" id="UP000318453">
    <property type="component" value="Chromosome"/>
</dbReference>
<organism evidence="6 7">
    <name type="scientific">Euhalothece natronophila Z-M001</name>
    <dbReference type="NCBI Taxonomy" id="522448"/>
    <lineage>
        <taxon>Bacteria</taxon>
        <taxon>Bacillati</taxon>
        <taxon>Cyanobacteriota</taxon>
        <taxon>Cyanophyceae</taxon>
        <taxon>Oscillatoriophycideae</taxon>
        <taxon>Chroococcales</taxon>
        <taxon>Halothecacae</taxon>
        <taxon>Halothece cluster</taxon>
        <taxon>Euhalothece</taxon>
    </lineage>
</organism>
<accession>A0A5B8NK01</accession>
<evidence type="ECO:0000313" key="7">
    <source>
        <dbReference type="Proteomes" id="UP000318453"/>
    </source>
</evidence>
<keyword evidence="2 5" id="KW-0500">Molybdenum</keyword>
<dbReference type="GO" id="GO:0015689">
    <property type="term" value="P:molybdate ion transport"/>
    <property type="evidence" value="ECO:0007669"/>
    <property type="project" value="InterPro"/>
</dbReference>
<evidence type="ECO:0000256" key="2">
    <source>
        <dbReference type="ARBA" id="ARBA00022505"/>
    </source>
</evidence>
<dbReference type="PIRSF" id="PIRSF004846">
    <property type="entry name" value="ModA"/>
    <property type="match status" value="1"/>
</dbReference>
<keyword evidence="4" id="KW-0732">Signal</keyword>
<proteinExistence type="inferred from homology"/>
<keyword evidence="7" id="KW-1185">Reference proteome</keyword>
<dbReference type="PANTHER" id="PTHR30632">
    <property type="entry name" value="MOLYBDATE-BINDING PERIPLASMIC PROTEIN"/>
    <property type="match status" value="1"/>
</dbReference>
<dbReference type="OrthoDB" id="9785015at2"/>
<keyword evidence="3 5" id="KW-0479">Metal-binding</keyword>
<feature type="binding site" evidence="5">
    <location>
        <position position="67"/>
    </location>
    <ligand>
        <name>molybdate</name>
        <dbReference type="ChEBI" id="CHEBI:36264"/>
    </ligand>
</feature>
<gene>
    <name evidence="6" type="primary">modA</name>
    <name evidence="6" type="ORF">FRE64_02195</name>
</gene>
<evidence type="ECO:0000256" key="3">
    <source>
        <dbReference type="ARBA" id="ARBA00022723"/>
    </source>
</evidence>
<dbReference type="GO" id="GO:1901359">
    <property type="term" value="F:tungstate binding"/>
    <property type="evidence" value="ECO:0007669"/>
    <property type="project" value="UniProtKB-ARBA"/>
</dbReference>
<protein>
    <submittedName>
        <fullName evidence="6">Molybdate ABC transporter substrate-binding protein</fullName>
    </submittedName>
</protein>